<keyword evidence="2" id="KW-1185">Reference proteome</keyword>
<reference evidence="1 2" key="1">
    <citation type="submission" date="2022-11" db="EMBL/GenBank/DDBJ databases">
        <title>Study of microbial diversity in lake waters.</title>
        <authorList>
            <person name="Zhang J."/>
        </authorList>
    </citation>
    <scope>NUCLEOTIDE SEQUENCE [LARGE SCALE GENOMIC DNA]</scope>
    <source>
        <strain evidence="1 2">DT12</strain>
    </source>
</reference>
<gene>
    <name evidence="1" type="ORF">OS242_21055</name>
</gene>
<comment type="caution">
    <text evidence="1">The sequence shown here is derived from an EMBL/GenBank/DDBJ whole genome shotgun (WGS) entry which is preliminary data.</text>
</comment>
<sequence>MKLNRETVYDLENTYDEIADEDEELVDRMFTQLQKLHGDVTKRNNYKSDDIDDQLVTLFVKAAGEQKIEEKWAKGYLFYKYFDEED</sequence>
<accession>A0ABT3X681</accession>
<dbReference type="Proteomes" id="UP001208017">
    <property type="component" value="Unassembled WGS sequence"/>
</dbReference>
<organism evidence="1 2">
    <name type="scientific">Tumebacillus lacus</name>
    <dbReference type="NCBI Taxonomy" id="2995335"/>
    <lineage>
        <taxon>Bacteria</taxon>
        <taxon>Bacillati</taxon>
        <taxon>Bacillota</taxon>
        <taxon>Bacilli</taxon>
        <taxon>Bacillales</taxon>
        <taxon>Alicyclobacillaceae</taxon>
        <taxon>Tumebacillus</taxon>
    </lineage>
</organism>
<dbReference type="EMBL" id="JAPMLT010000022">
    <property type="protein sequence ID" value="MCX7572402.1"/>
    <property type="molecule type" value="Genomic_DNA"/>
</dbReference>
<protein>
    <submittedName>
        <fullName evidence="1">Uncharacterized protein</fullName>
    </submittedName>
</protein>
<name>A0ABT3X681_9BACL</name>
<evidence type="ECO:0000313" key="2">
    <source>
        <dbReference type="Proteomes" id="UP001208017"/>
    </source>
</evidence>
<dbReference type="RefSeq" id="WP_267153650.1">
    <property type="nucleotide sequence ID" value="NZ_JAPMLT010000022.1"/>
</dbReference>
<proteinExistence type="predicted"/>
<evidence type="ECO:0000313" key="1">
    <source>
        <dbReference type="EMBL" id="MCX7572402.1"/>
    </source>
</evidence>